<dbReference type="AlphaFoldDB" id="A0A218Z1H6"/>
<evidence type="ECO:0000313" key="2">
    <source>
        <dbReference type="Proteomes" id="UP000242519"/>
    </source>
</evidence>
<protein>
    <submittedName>
        <fullName evidence="1">Uncharacterized protein</fullName>
    </submittedName>
</protein>
<dbReference type="InParanoid" id="A0A218Z1H6"/>
<accession>A0A218Z1H6</accession>
<reference evidence="1 2" key="1">
    <citation type="submission" date="2017-04" db="EMBL/GenBank/DDBJ databases">
        <title>Draft genome sequence of Marssonina coronaria NL1: causal agent of apple blotch.</title>
        <authorList>
            <person name="Cheng Q."/>
        </authorList>
    </citation>
    <scope>NUCLEOTIDE SEQUENCE [LARGE SCALE GENOMIC DNA]</scope>
    <source>
        <strain evidence="1 2">NL1</strain>
    </source>
</reference>
<sequence length="74" mass="7758">MAVAAAAAVVAAAVKRKVCLTTSQALSNTLITCLSIAHINAGIRLVTDWGGFACKIFLARQVAAEKGEQEQEQE</sequence>
<evidence type="ECO:0000313" key="1">
    <source>
        <dbReference type="EMBL" id="OWP01125.1"/>
    </source>
</evidence>
<proteinExistence type="predicted"/>
<organism evidence="1 2">
    <name type="scientific">Diplocarpon coronariae</name>
    <dbReference type="NCBI Taxonomy" id="2795749"/>
    <lineage>
        <taxon>Eukaryota</taxon>
        <taxon>Fungi</taxon>
        <taxon>Dikarya</taxon>
        <taxon>Ascomycota</taxon>
        <taxon>Pezizomycotina</taxon>
        <taxon>Leotiomycetes</taxon>
        <taxon>Helotiales</taxon>
        <taxon>Drepanopezizaceae</taxon>
        <taxon>Diplocarpon</taxon>
    </lineage>
</organism>
<dbReference type="EMBL" id="MZNU01000291">
    <property type="protein sequence ID" value="OWP01125.1"/>
    <property type="molecule type" value="Genomic_DNA"/>
</dbReference>
<gene>
    <name evidence="1" type="ORF">B2J93_6575</name>
</gene>
<comment type="caution">
    <text evidence="1">The sequence shown here is derived from an EMBL/GenBank/DDBJ whole genome shotgun (WGS) entry which is preliminary data.</text>
</comment>
<dbReference type="Proteomes" id="UP000242519">
    <property type="component" value="Unassembled WGS sequence"/>
</dbReference>
<keyword evidence="2" id="KW-1185">Reference proteome</keyword>
<name>A0A218Z1H6_9HELO</name>